<evidence type="ECO:0000256" key="11">
    <source>
        <dbReference type="ARBA" id="ARBA00022989"/>
    </source>
</evidence>
<comment type="pathway">
    <text evidence="3">Lipid metabolism.</text>
</comment>
<accession>U4L3L1</accession>
<evidence type="ECO:0000256" key="5">
    <source>
        <dbReference type="ARBA" id="ARBA00013244"/>
    </source>
</evidence>
<evidence type="ECO:0000256" key="8">
    <source>
        <dbReference type="ARBA" id="ARBA00022692"/>
    </source>
</evidence>
<dbReference type="OrthoDB" id="264532at2759"/>
<evidence type="ECO:0000256" key="6">
    <source>
        <dbReference type="ARBA" id="ARBA00022516"/>
    </source>
</evidence>
<feature type="compositionally biased region" description="Polar residues" evidence="16">
    <location>
        <begin position="44"/>
        <end position="54"/>
    </location>
</feature>
<evidence type="ECO:0000256" key="3">
    <source>
        <dbReference type="ARBA" id="ARBA00005189"/>
    </source>
</evidence>
<evidence type="ECO:0000256" key="1">
    <source>
        <dbReference type="ARBA" id="ARBA00004477"/>
    </source>
</evidence>
<dbReference type="PANTHER" id="PTHR12317:SF0">
    <property type="entry name" value="ACYLTRANSFERASE"/>
    <property type="match status" value="1"/>
</dbReference>
<evidence type="ECO:0000256" key="16">
    <source>
        <dbReference type="SAM" id="MobiDB-lite"/>
    </source>
</evidence>
<comment type="catalytic activity">
    <reaction evidence="15">
        <text>an acyl-CoA + a 1,2-diacyl-sn-glycerol = a triacyl-sn-glycerol + CoA</text>
        <dbReference type="Rhea" id="RHEA:10868"/>
        <dbReference type="ChEBI" id="CHEBI:17815"/>
        <dbReference type="ChEBI" id="CHEBI:57287"/>
        <dbReference type="ChEBI" id="CHEBI:58342"/>
        <dbReference type="ChEBI" id="CHEBI:64615"/>
        <dbReference type="EC" id="2.3.1.20"/>
    </reaction>
</comment>
<protein>
    <recommendedName>
        <fullName evidence="5">diacylglycerol O-acyltransferase</fullName>
        <ecNumber evidence="5">2.3.1.20</ecNumber>
    </recommendedName>
</protein>
<evidence type="ECO:0000256" key="2">
    <source>
        <dbReference type="ARBA" id="ARBA00004771"/>
    </source>
</evidence>
<sequence>MSATPPNEKTGFSYAQVAASDNPPIVHNSEGVPELASSRPPLASKSTSPPTSYASAVEKPSPEERRRIRADREAAKVIDEQEKIIAEERAERRRRRRERDEQERRDQDSYEEEKKQRRKERRERKDRERRESGGESSASSRHLSPHAHRTEKIRQDGTVRSGSDASDDEEKPSLVSAIQKVHWAPLNIPLPRRLQTAAVLWHTLSMTLFFSFFWFVLAIPLSWPIMVPYLIYVFFLANNHADGSAPYKRSEWLRNLPIWRLYTEYFPIRLHRTVELDPSKNYIFAYHPHGIISHGAFGNFCTEATGFSKLFPGIKNTLLTIDNNFNIPFNREYLLALGLASVSKRSCEALLRGEARPNKNSRSLLNPVSWFTRSSEKVADEGGRAITIVIGGARESLEAHPGSMKLVCKKRRGFLKLAMREGAGVVPVLSFGENDLYEQLVPDEGSWIRKMQMLAKKTMGFTVPLAHARGVFNYDVGLLPYRHEINTVVGKPIFPPKTTEPTDQQVAEFQERYIDELQRMWDEWKDVFAQDRLPGRDGEMEFVE</sequence>
<dbReference type="EMBL" id="HF935514">
    <property type="protein sequence ID" value="CCX10168.1"/>
    <property type="molecule type" value="Genomic_DNA"/>
</dbReference>
<dbReference type="PANTHER" id="PTHR12317">
    <property type="entry name" value="DIACYLGLYCEROL O-ACYLTRANSFERASE"/>
    <property type="match status" value="1"/>
</dbReference>
<evidence type="ECO:0000256" key="9">
    <source>
        <dbReference type="ARBA" id="ARBA00022798"/>
    </source>
</evidence>
<evidence type="ECO:0000256" key="4">
    <source>
        <dbReference type="ARBA" id="ARBA00005420"/>
    </source>
</evidence>
<dbReference type="CDD" id="cd07987">
    <property type="entry name" value="LPLAT_MGAT-like"/>
    <property type="match status" value="1"/>
</dbReference>
<evidence type="ECO:0000256" key="15">
    <source>
        <dbReference type="ARBA" id="ARBA00048109"/>
    </source>
</evidence>
<organism evidence="17 18">
    <name type="scientific">Pyronema omphalodes (strain CBS 100304)</name>
    <name type="common">Pyronema confluens</name>
    <dbReference type="NCBI Taxonomy" id="1076935"/>
    <lineage>
        <taxon>Eukaryota</taxon>
        <taxon>Fungi</taxon>
        <taxon>Dikarya</taxon>
        <taxon>Ascomycota</taxon>
        <taxon>Pezizomycotina</taxon>
        <taxon>Pezizomycetes</taxon>
        <taxon>Pezizales</taxon>
        <taxon>Pyronemataceae</taxon>
        <taxon>Pyronema</taxon>
    </lineage>
</organism>
<evidence type="ECO:0000313" key="17">
    <source>
        <dbReference type="EMBL" id="CCX10168.1"/>
    </source>
</evidence>
<feature type="region of interest" description="Disordered" evidence="16">
    <location>
        <begin position="1"/>
        <end position="171"/>
    </location>
</feature>
<evidence type="ECO:0000256" key="14">
    <source>
        <dbReference type="ARBA" id="ARBA00023315"/>
    </source>
</evidence>
<comment type="pathway">
    <text evidence="2">Glycerolipid metabolism; triacylglycerol biosynthesis.</text>
</comment>
<keyword evidence="14 17" id="KW-0012">Acyltransferase</keyword>
<evidence type="ECO:0000256" key="12">
    <source>
        <dbReference type="ARBA" id="ARBA00023098"/>
    </source>
</evidence>
<evidence type="ECO:0000256" key="10">
    <source>
        <dbReference type="ARBA" id="ARBA00022824"/>
    </source>
</evidence>
<evidence type="ECO:0000313" key="18">
    <source>
        <dbReference type="Proteomes" id="UP000018144"/>
    </source>
</evidence>
<dbReference type="EC" id="2.3.1.20" evidence="5"/>
<keyword evidence="8" id="KW-0812">Transmembrane</keyword>
<keyword evidence="13" id="KW-0472">Membrane</keyword>
<proteinExistence type="inferred from homology"/>
<dbReference type="STRING" id="1076935.U4L3L1"/>
<comment type="similarity">
    <text evidence="4">Belongs to the diacylglycerol acyltransferase family.</text>
</comment>
<keyword evidence="10" id="KW-0256">Endoplasmic reticulum</keyword>
<feature type="compositionally biased region" description="Basic and acidic residues" evidence="16">
    <location>
        <begin position="98"/>
        <end position="115"/>
    </location>
</feature>
<keyword evidence="9" id="KW-0319">Glycerol metabolism</keyword>
<name>U4L3L1_PYROM</name>
<dbReference type="InterPro" id="IPR007130">
    <property type="entry name" value="DAGAT"/>
</dbReference>
<reference evidence="17 18" key="1">
    <citation type="journal article" date="2013" name="PLoS Genet.">
        <title>The genome and development-dependent transcriptomes of Pyronema confluens: a window into fungal evolution.</title>
        <authorList>
            <person name="Traeger S."/>
            <person name="Altegoer F."/>
            <person name="Freitag M."/>
            <person name="Gabaldon T."/>
            <person name="Kempken F."/>
            <person name="Kumar A."/>
            <person name="Marcet-Houben M."/>
            <person name="Poggeler S."/>
            <person name="Stajich J.E."/>
            <person name="Nowrousian M."/>
        </authorList>
    </citation>
    <scope>NUCLEOTIDE SEQUENCE [LARGE SCALE GENOMIC DNA]</scope>
    <source>
        <strain evidence="18">CBS 100304</strain>
        <tissue evidence="17">Vegetative mycelium</tissue>
    </source>
</reference>
<feature type="compositionally biased region" description="Basic and acidic residues" evidence="16">
    <location>
        <begin position="123"/>
        <end position="133"/>
    </location>
</feature>
<dbReference type="GO" id="GO:0019432">
    <property type="term" value="P:triglyceride biosynthetic process"/>
    <property type="evidence" value="ECO:0007669"/>
    <property type="project" value="TreeGrafter"/>
</dbReference>
<dbReference type="OMA" id="DTNFRVP"/>
<evidence type="ECO:0000256" key="7">
    <source>
        <dbReference type="ARBA" id="ARBA00022679"/>
    </source>
</evidence>
<dbReference type="GO" id="GO:0004144">
    <property type="term" value="F:diacylglycerol O-acyltransferase activity"/>
    <property type="evidence" value="ECO:0007669"/>
    <property type="project" value="UniProtKB-EC"/>
</dbReference>
<feature type="compositionally biased region" description="Basic and acidic residues" evidence="16">
    <location>
        <begin position="60"/>
        <end position="91"/>
    </location>
</feature>
<dbReference type="GO" id="GO:0006071">
    <property type="term" value="P:glycerol metabolic process"/>
    <property type="evidence" value="ECO:0007669"/>
    <property type="project" value="UniProtKB-KW"/>
</dbReference>
<comment type="subcellular location">
    <subcellularLocation>
        <location evidence="1">Endoplasmic reticulum membrane</location>
        <topology evidence="1">Multi-pass membrane protein</topology>
    </subcellularLocation>
</comment>
<keyword evidence="7 17" id="KW-0808">Transferase</keyword>
<dbReference type="Proteomes" id="UP000018144">
    <property type="component" value="Unassembled WGS sequence"/>
</dbReference>
<evidence type="ECO:0000256" key="13">
    <source>
        <dbReference type="ARBA" id="ARBA00023136"/>
    </source>
</evidence>
<dbReference type="eggNOG" id="KOG0831">
    <property type="taxonomic scope" value="Eukaryota"/>
</dbReference>
<keyword evidence="18" id="KW-1185">Reference proteome</keyword>
<dbReference type="Pfam" id="PF03982">
    <property type="entry name" value="DAGAT"/>
    <property type="match status" value="2"/>
</dbReference>
<keyword evidence="12" id="KW-0443">Lipid metabolism</keyword>
<keyword evidence="11" id="KW-1133">Transmembrane helix</keyword>
<dbReference type="AlphaFoldDB" id="U4L3L1"/>
<dbReference type="GO" id="GO:0005789">
    <property type="term" value="C:endoplasmic reticulum membrane"/>
    <property type="evidence" value="ECO:0007669"/>
    <property type="project" value="UniProtKB-SubCell"/>
</dbReference>
<feature type="compositionally biased region" description="Basic and acidic residues" evidence="16">
    <location>
        <begin position="148"/>
        <end position="157"/>
    </location>
</feature>
<gene>
    <name evidence="17" type="ORF">PCON_09761</name>
</gene>
<keyword evidence="6" id="KW-0444">Lipid biosynthesis</keyword>